<evidence type="ECO:0000313" key="2">
    <source>
        <dbReference type="Proteomes" id="UP001239111"/>
    </source>
</evidence>
<accession>A0ACC2N4Z9</accession>
<reference evidence="1" key="1">
    <citation type="submission" date="2023-04" db="EMBL/GenBank/DDBJ databases">
        <title>A chromosome-level genome assembly of the parasitoid wasp Eretmocerus hayati.</title>
        <authorList>
            <person name="Zhong Y."/>
            <person name="Liu S."/>
            <person name="Liu Y."/>
        </authorList>
    </citation>
    <scope>NUCLEOTIDE SEQUENCE</scope>
    <source>
        <strain evidence="1">ZJU_SS_LIU_2023</strain>
    </source>
</reference>
<comment type="caution">
    <text evidence="1">The sequence shown here is derived from an EMBL/GenBank/DDBJ whole genome shotgun (WGS) entry which is preliminary data.</text>
</comment>
<evidence type="ECO:0000313" key="1">
    <source>
        <dbReference type="EMBL" id="KAJ8665971.1"/>
    </source>
</evidence>
<name>A0ACC2N4Z9_9HYME</name>
<dbReference type="Proteomes" id="UP001239111">
    <property type="component" value="Chromosome 4"/>
</dbReference>
<proteinExistence type="predicted"/>
<sequence length="285" mass="30685">MPIDVKVYRASCQEYEETLHPFDGDVLVDYVQGFVKLEEEALRLRDDSLGKKMGSEQERSDQAEDDDAGRRASGVEKPRAEESTPIAALKNSSQQQTASPQVEDLVSTTSNNTAVEGVETVVASSATIQQPIIVASTSDHSAPIRLLTSDIDRAATSTPLAIAAGPSLNLDLSRFPEDLSSLPSPVAMLRPHEISQSHHTLSPLGLMDLDDAVNDPPQIPPSSATPEHLRSTATIKAASSTLRAHMLSPVSNAPNQSIRVRILRGHLDTAPTAEQQPLWTGEVYV</sequence>
<gene>
    <name evidence="1" type="ORF">QAD02_007633</name>
</gene>
<protein>
    <submittedName>
        <fullName evidence="1">Uncharacterized protein</fullName>
    </submittedName>
</protein>
<keyword evidence="2" id="KW-1185">Reference proteome</keyword>
<dbReference type="EMBL" id="CM056744">
    <property type="protein sequence ID" value="KAJ8665971.1"/>
    <property type="molecule type" value="Genomic_DNA"/>
</dbReference>
<organism evidence="1 2">
    <name type="scientific">Eretmocerus hayati</name>
    <dbReference type="NCBI Taxonomy" id="131215"/>
    <lineage>
        <taxon>Eukaryota</taxon>
        <taxon>Metazoa</taxon>
        <taxon>Ecdysozoa</taxon>
        <taxon>Arthropoda</taxon>
        <taxon>Hexapoda</taxon>
        <taxon>Insecta</taxon>
        <taxon>Pterygota</taxon>
        <taxon>Neoptera</taxon>
        <taxon>Endopterygota</taxon>
        <taxon>Hymenoptera</taxon>
        <taxon>Apocrita</taxon>
        <taxon>Proctotrupomorpha</taxon>
        <taxon>Chalcidoidea</taxon>
        <taxon>Aphelinidae</taxon>
        <taxon>Aphelininae</taxon>
        <taxon>Eretmocerus</taxon>
    </lineage>
</organism>